<name>A0A7S2AC96_9DINO</name>
<reference evidence="1" key="1">
    <citation type="submission" date="2021-01" db="EMBL/GenBank/DDBJ databases">
        <authorList>
            <person name="Corre E."/>
            <person name="Pelletier E."/>
            <person name="Niang G."/>
            <person name="Scheremetjew M."/>
            <person name="Finn R."/>
            <person name="Kale V."/>
            <person name="Holt S."/>
            <person name="Cochrane G."/>
            <person name="Meng A."/>
            <person name="Brown T."/>
            <person name="Cohen L."/>
        </authorList>
    </citation>
    <scope>NUCLEOTIDE SEQUENCE</scope>
    <source>
        <strain evidence="1">CCMP2222</strain>
    </source>
</reference>
<organism evidence="1">
    <name type="scientific">Alexandrium andersonii</name>
    <dbReference type="NCBI Taxonomy" id="327968"/>
    <lineage>
        <taxon>Eukaryota</taxon>
        <taxon>Sar</taxon>
        <taxon>Alveolata</taxon>
        <taxon>Dinophyceae</taxon>
        <taxon>Gonyaulacales</taxon>
        <taxon>Pyrocystaceae</taxon>
        <taxon>Alexandrium</taxon>
    </lineage>
</organism>
<sequence>MELPPAVAAWLRKWWQALRKDHSVLGIVSAEEKEKEGKALAFTATERCLCLGMSVACTWISVYSQHWVRKERKELLSIPKGLEYYFDSGLCALASGFLNLVIGKSLVKMILKKDWDQKDGARGIVSSTASSWAAILSFGALAHAINVFLEKPWEVARPLLLKWADSSVLTVAVVEPAQIGASVLVGMS</sequence>
<gene>
    <name evidence="1" type="ORF">AAND1436_LOCUS598</name>
</gene>
<evidence type="ECO:0000313" key="1">
    <source>
        <dbReference type="EMBL" id="CAD9364140.1"/>
    </source>
</evidence>
<dbReference type="AlphaFoldDB" id="A0A7S2AC96"/>
<proteinExistence type="predicted"/>
<protein>
    <submittedName>
        <fullName evidence="1">Uncharacterized protein</fullName>
    </submittedName>
</protein>
<accession>A0A7S2AC96</accession>
<dbReference type="EMBL" id="HBGQ01001150">
    <property type="protein sequence ID" value="CAD9364140.1"/>
    <property type="molecule type" value="Transcribed_RNA"/>
</dbReference>